<protein>
    <recommendedName>
        <fullName evidence="4">DUF306 domain-containing protein</fullName>
    </recommendedName>
</protein>
<sequence>MKRGLLLMLPAVVSVLIPGCAGGTGGDGDDNPYEADTLSEAREIAAPLAGDWDAGAFCFNIIGLEVDSDGVLRGPDSLAGGDDKWFFRFNDGGDRDFNVCVHYDGAYETSEDGSSETCHPLPEYSDGHVKDLMNTSDDAFQENLDPADYFYMLDLLALECSNTATVQAYETDYSLAGWLVMDADTLDILDTSW</sequence>
<name>A0A1F5F7F4_9BACT</name>
<evidence type="ECO:0000256" key="1">
    <source>
        <dbReference type="SAM" id="SignalP"/>
    </source>
</evidence>
<comment type="caution">
    <text evidence="2">The sequence shown here is derived from an EMBL/GenBank/DDBJ whole genome shotgun (WGS) entry which is preliminary data.</text>
</comment>
<dbReference type="Proteomes" id="UP000177187">
    <property type="component" value="Unassembled WGS sequence"/>
</dbReference>
<reference evidence="2 3" key="1">
    <citation type="journal article" date="2016" name="Nat. Commun.">
        <title>Thousands of microbial genomes shed light on interconnected biogeochemical processes in an aquifer system.</title>
        <authorList>
            <person name="Anantharaman K."/>
            <person name="Brown C.T."/>
            <person name="Hug L.A."/>
            <person name="Sharon I."/>
            <person name="Castelle C.J."/>
            <person name="Probst A.J."/>
            <person name="Thomas B.C."/>
            <person name="Singh A."/>
            <person name="Wilkins M.J."/>
            <person name="Karaoz U."/>
            <person name="Brodie E.L."/>
            <person name="Williams K.H."/>
            <person name="Hubbard S.S."/>
            <person name="Banfield J.F."/>
        </authorList>
    </citation>
    <scope>NUCLEOTIDE SEQUENCE [LARGE SCALE GENOMIC DNA]</scope>
</reference>
<dbReference type="AlphaFoldDB" id="A0A1F5F7F4"/>
<proteinExistence type="predicted"/>
<gene>
    <name evidence="2" type="ORF">A2Y64_05375</name>
</gene>
<keyword evidence="1" id="KW-0732">Signal</keyword>
<feature type="chain" id="PRO_5009518531" description="DUF306 domain-containing protein" evidence="1">
    <location>
        <begin position="22"/>
        <end position="193"/>
    </location>
</feature>
<organism evidence="2 3">
    <name type="scientific">Candidatus Coatesbacteria bacterium RBG_13_66_14</name>
    <dbReference type="NCBI Taxonomy" id="1817816"/>
    <lineage>
        <taxon>Bacteria</taxon>
        <taxon>Candidatus Coatesiibacteriota</taxon>
    </lineage>
</organism>
<feature type="signal peptide" evidence="1">
    <location>
        <begin position="1"/>
        <end position="21"/>
    </location>
</feature>
<dbReference type="EMBL" id="MFAF01000069">
    <property type="protein sequence ID" value="OGD75551.1"/>
    <property type="molecule type" value="Genomic_DNA"/>
</dbReference>
<evidence type="ECO:0008006" key="4">
    <source>
        <dbReference type="Google" id="ProtNLM"/>
    </source>
</evidence>
<evidence type="ECO:0000313" key="2">
    <source>
        <dbReference type="EMBL" id="OGD75551.1"/>
    </source>
</evidence>
<evidence type="ECO:0000313" key="3">
    <source>
        <dbReference type="Proteomes" id="UP000177187"/>
    </source>
</evidence>
<accession>A0A1F5F7F4</accession>